<keyword evidence="2" id="KW-1185">Reference proteome</keyword>
<dbReference type="HOGENOM" id="CLU_2561608_0_0_1"/>
<dbReference type="EnsemblPlants" id="LPERR07G15360.1">
    <property type="protein sequence ID" value="LPERR07G15360.1"/>
    <property type="gene ID" value="LPERR07G15360"/>
</dbReference>
<sequence length="82" mass="9806">MKEFFWEDCCPKEFFWEDCCPEEVKLVREPAGRCFQKIICIDSSWKHALAINQNQPYYTRILELFSSTCTDVLHIEFPIKPL</sequence>
<reference evidence="1" key="3">
    <citation type="submission" date="2015-04" db="UniProtKB">
        <authorList>
            <consortium name="EnsemblPlants"/>
        </authorList>
    </citation>
    <scope>IDENTIFICATION</scope>
</reference>
<reference evidence="1 2" key="1">
    <citation type="submission" date="2012-08" db="EMBL/GenBank/DDBJ databases">
        <title>Oryza genome evolution.</title>
        <authorList>
            <person name="Wing R.A."/>
        </authorList>
    </citation>
    <scope>NUCLEOTIDE SEQUENCE</scope>
</reference>
<name>A0A0D9X024_9ORYZ</name>
<reference evidence="2" key="2">
    <citation type="submission" date="2013-12" db="EMBL/GenBank/DDBJ databases">
        <authorList>
            <person name="Yu Y."/>
            <person name="Lee S."/>
            <person name="de Baynast K."/>
            <person name="Wissotski M."/>
            <person name="Liu L."/>
            <person name="Talag J."/>
            <person name="Goicoechea J."/>
            <person name="Angelova A."/>
            <person name="Jetty R."/>
            <person name="Kudrna D."/>
            <person name="Golser W."/>
            <person name="Rivera L."/>
            <person name="Zhang J."/>
            <person name="Wing R."/>
        </authorList>
    </citation>
    <scope>NUCLEOTIDE SEQUENCE</scope>
</reference>
<accession>A0A0D9X024</accession>
<evidence type="ECO:0000313" key="1">
    <source>
        <dbReference type="EnsemblPlants" id="LPERR07G15360.1"/>
    </source>
</evidence>
<dbReference type="Proteomes" id="UP000032180">
    <property type="component" value="Chromosome 7"/>
</dbReference>
<dbReference type="STRING" id="77586.A0A0D9X024"/>
<protein>
    <submittedName>
        <fullName evidence="1">Uncharacterized protein</fullName>
    </submittedName>
</protein>
<evidence type="ECO:0000313" key="2">
    <source>
        <dbReference type="Proteomes" id="UP000032180"/>
    </source>
</evidence>
<dbReference type="AlphaFoldDB" id="A0A0D9X024"/>
<dbReference type="Gramene" id="LPERR07G15360.1">
    <property type="protein sequence ID" value="LPERR07G15360.1"/>
    <property type="gene ID" value="LPERR07G15360"/>
</dbReference>
<proteinExistence type="predicted"/>
<organism evidence="1 2">
    <name type="scientific">Leersia perrieri</name>
    <dbReference type="NCBI Taxonomy" id="77586"/>
    <lineage>
        <taxon>Eukaryota</taxon>
        <taxon>Viridiplantae</taxon>
        <taxon>Streptophyta</taxon>
        <taxon>Embryophyta</taxon>
        <taxon>Tracheophyta</taxon>
        <taxon>Spermatophyta</taxon>
        <taxon>Magnoliopsida</taxon>
        <taxon>Liliopsida</taxon>
        <taxon>Poales</taxon>
        <taxon>Poaceae</taxon>
        <taxon>BOP clade</taxon>
        <taxon>Oryzoideae</taxon>
        <taxon>Oryzeae</taxon>
        <taxon>Oryzinae</taxon>
        <taxon>Leersia</taxon>
    </lineage>
</organism>